<sequence length="270" mass="30451">MSPAAVASARGIPRHSAKHGTDRNRRRILSEKPILTRFALSPLSRHRNSKSKTQRSYYCPHSWRLEATHHTQKRSKYPVLFDVGSERSFITKKIVQQLGIEATHKETLIVDGFGGTDVTHCTSARVKLKMRRTDGRLFTMFANSVPRLVSEIAIATLRRTRSRRNITLPTVILKPQILVGADYFHEIFRGSASTKLPSGFHLIRTCLDDMITGQGRSNRHGTSSKIKPANGYCCNVASAKDELEKFWSLELVGAEEKQKWSTSKYPTVTC</sequence>
<feature type="region of interest" description="Disordered" evidence="1">
    <location>
        <begin position="1"/>
        <end position="28"/>
    </location>
</feature>
<proteinExistence type="predicted"/>
<dbReference type="InterPro" id="IPR008737">
    <property type="entry name" value="DUF1758"/>
</dbReference>
<dbReference type="Proteomes" id="UP000887569">
    <property type="component" value="Unplaced"/>
</dbReference>
<organism evidence="3 4">
    <name type="scientific">Parascaris univalens</name>
    <name type="common">Nematode worm</name>
    <dbReference type="NCBI Taxonomy" id="6257"/>
    <lineage>
        <taxon>Eukaryota</taxon>
        <taxon>Metazoa</taxon>
        <taxon>Ecdysozoa</taxon>
        <taxon>Nematoda</taxon>
        <taxon>Chromadorea</taxon>
        <taxon>Rhabditida</taxon>
        <taxon>Spirurina</taxon>
        <taxon>Ascaridomorpha</taxon>
        <taxon>Ascaridoidea</taxon>
        <taxon>Ascarididae</taxon>
        <taxon>Parascaris</taxon>
    </lineage>
</organism>
<evidence type="ECO:0000313" key="3">
    <source>
        <dbReference type="Proteomes" id="UP000887569"/>
    </source>
</evidence>
<reference evidence="4" key="1">
    <citation type="submission" date="2022-11" db="UniProtKB">
        <authorList>
            <consortium name="WormBaseParasite"/>
        </authorList>
    </citation>
    <scope>IDENTIFICATION</scope>
</reference>
<dbReference type="AlphaFoldDB" id="A0A915BZD1"/>
<name>A0A915BZD1_PARUN</name>
<protein>
    <submittedName>
        <fullName evidence="4">Peptidase aspartic putative domain-containing protein</fullName>
    </submittedName>
</protein>
<evidence type="ECO:0000313" key="4">
    <source>
        <dbReference type="WBParaSite" id="PgR073_g033_t01"/>
    </source>
</evidence>
<keyword evidence="3" id="KW-1185">Reference proteome</keyword>
<evidence type="ECO:0000259" key="2">
    <source>
        <dbReference type="Pfam" id="PF05585"/>
    </source>
</evidence>
<dbReference type="Pfam" id="PF05585">
    <property type="entry name" value="DUF1758"/>
    <property type="match status" value="1"/>
</dbReference>
<feature type="domain" description="DUF1758" evidence="2">
    <location>
        <begin position="71"/>
        <end position="210"/>
    </location>
</feature>
<dbReference type="WBParaSite" id="PgR073_g033_t01">
    <property type="protein sequence ID" value="PgR073_g033_t01"/>
    <property type="gene ID" value="PgR073_g033"/>
</dbReference>
<accession>A0A915BZD1</accession>
<evidence type="ECO:0000256" key="1">
    <source>
        <dbReference type="SAM" id="MobiDB-lite"/>
    </source>
</evidence>